<feature type="compositionally biased region" description="Basic and acidic residues" evidence="14">
    <location>
        <begin position="8"/>
        <end position="22"/>
    </location>
</feature>
<keyword evidence="8" id="KW-0808">Transferase</keyword>
<keyword evidence="6" id="KW-0285">Flavoprotein</keyword>
<dbReference type="Gene3D" id="3.30.565.10">
    <property type="entry name" value="Histidine kinase-like ATPase, C-terminal domain"/>
    <property type="match status" value="1"/>
</dbReference>
<dbReference type="InterPro" id="IPR000014">
    <property type="entry name" value="PAS"/>
</dbReference>
<dbReference type="SMART" id="SM00086">
    <property type="entry name" value="PAC"/>
    <property type="match status" value="1"/>
</dbReference>
<evidence type="ECO:0000259" key="15">
    <source>
        <dbReference type="PROSITE" id="PS50112"/>
    </source>
</evidence>
<evidence type="ECO:0000256" key="8">
    <source>
        <dbReference type="ARBA" id="ARBA00022679"/>
    </source>
</evidence>
<proteinExistence type="predicted"/>
<comment type="caution">
    <text evidence="17">The sequence shown here is derived from an EMBL/GenBank/DDBJ whole genome shotgun (WGS) entry which is preliminary data.</text>
</comment>
<dbReference type="AlphaFoldDB" id="A0A6I4U6H6"/>
<dbReference type="Pfam" id="PF07536">
    <property type="entry name" value="HWE_HK"/>
    <property type="match status" value="1"/>
</dbReference>
<dbReference type="InterPro" id="IPR035965">
    <property type="entry name" value="PAS-like_dom_sf"/>
</dbReference>
<evidence type="ECO:0000256" key="4">
    <source>
        <dbReference type="ARBA" id="ARBA00022553"/>
    </source>
</evidence>
<dbReference type="EMBL" id="WTYR01000001">
    <property type="protein sequence ID" value="MXP10062.1"/>
    <property type="molecule type" value="Genomic_DNA"/>
</dbReference>
<keyword evidence="13" id="KW-0675">Receptor</keyword>
<gene>
    <name evidence="17" type="ORF">GRI68_07700</name>
</gene>
<dbReference type="GO" id="GO:0009881">
    <property type="term" value="F:photoreceptor activity"/>
    <property type="evidence" value="ECO:0007669"/>
    <property type="project" value="UniProtKB-KW"/>
</dbReference>
<dbReference type="SMART" id="SM00911">
    <property type="entry name" value="HWE_HK"/>
    <property type="match status" value="1"/>
</dbReference>
<dbReference type="Pfam" id="PF13426">
    <property type="entry name" value="PAS_9"/>
    <property type="match status" value="1"/>
</dbReference>
<dbReference type="InterPro" id="IPR001610">
    <property type="entry name" value="PAC"/>
</dbReference>
<feature type="domain" description="PAS" evidence="15">
    <location>
        <begin position="66"/>
        <end position="112"/>
    </location>
</feature>
<evidence type="ECO:0000256" key="5">
    <source>
        <dbReference type="ARBA" id="ARBA00022606"/>
    </source>
</evidence>
<feature type="region of interest" description="Disordered" evidence="14">
    <location>
        <begin position="1"/>
        <end position="22"/>
    </location>
</feature>
<evidence type="ECO:0000313" key="18">
    <source>
        <dbReference type="Proteomes" id="UP000429229"/>
    </source>
</evidence>
<dbReference type="NCBIfam" id="TIGR00229">
    <property type="entry name" value="sensory_box"/>
    <property type="match status" value="1"/>
</dbReference>
<dbReference type="CDD" id="cd00130">
    <property type="entry name" value="PAS"/>
    <property type="match status" value="1"/>
</dbReference>
<keyword evidence="11" id="KW-0067">ATP-binding</keyword>
<accession>A0A6I4U6H6</accession>
<evidence type="ECO:0000256" key="6">
    <source>
        <dbReference type="ARBA" id="ARBA00022630"/>
    </source>
</evidence>
<dbReference type="InterPro" id="IPR011102">
    <property type="entry name" value="Sig_transdc_His_kinase_HWE"/>
</dbReference>
<dbReference type="GO" id="GO:0004673">
    <property type="term" value="F:protein histidine kinase activity"/>
    <property type="evidence" value="ECO:0007669"/>
    <property type="project" value="UniProtKB-EC"/>
</dbReference>
<feature type="domain" description="PAC" evidence="16">
    <location>
        <begin position="115"/>
        <end position="167"/>
    </location>
</feature>
<evidence type="ECO:0000256" key="11">
    <source>
        <dbReference type="ARBA" id="ARBA00022840"/>
    </source>
</evidence>
<keyword evidence="3" id="KW-0600">Photoreceptor protein</keyword>
<evidence type="ECO:0000256" key="14">
    <source>
        <dbReference type="SAM" id="MobiDB-lite"/>
    </source>
</evidence>
<name>A0A6I4U6H6_9SPHN</name>
<evidence type="ECO:0000256" key="12">
    <source>
        <dbReference type="ARBA" id="ARBA00022991"/>
    </source>
</evidence>
<dbReference type="InterPro" id="IPR036890">
    <property type="entry name" value="HATPase_C_sf"/>
</dbReference>
<evidence type="ECO:0000313" key="17">
    <source>
        <dbReference type="EMBL" id="MXP10062.1"/>
    </source>
</evidence>
<dbReference type="Proteomes" id="UP000429229">
    <property type="component" value="Unassembled WGS sequence"/>
</dbReference>
<evidence type="ECO:0000256" key="2">
    <source>
        <dbReference type="ARBA" id="ARBA00012438"/>
    </source>
</evidence>
<evidence type="ECO:0000256" key="1">
    <source>
        <dbReference type="ARBA" id="ARBA00000085"/>
    </source>
</evidence>
<keyword evidence="12" id="KW-0157">Chromophore</keyword>
<dbReference type="NCBIfam" id="NF010077">
    <property type="entry name" value="PRK13559.1"/>
    <property type="match status" value="1"/>
</dbReference>
<reference evidence="17 18" key="1">
    <citation type="submission" date="2019-12" db="EMBL/GenBank/DDBJ databases">
        <title>Genomic-based taxomic classification of the family Erythrobacteraceae.</title>
        <authorList>
            <person name="Xu L."/>
        </authorList>
    </citation>
    <scope>NUCLEOTIDE SEQUENCE [LARGE SCALE GENOMIC DNA]</scope>
    <source>
        <strain evidence="17 18">LMG 29519</strain>
    </source>
</reference>
<dbReference type="Gene3D" id="3.30.450.20">
    <property type="entry name" value="PAS domain"/>
    <property type="match status" value="1"/>
</dbReference>
<protein>
    <recommendedName>
        <fullName evidence="2">histidine kinase</fullName>
        <ecNumber evidence="2">2.7.13.3</ecNumber>
    </recommendedName>
</protein>
<keyword evidence="5" id="KW-0716">Sensory transduction</keyword>
<comment type="catalytic activity">
    <reaction evidence="1">
        <text>ATP + protein L-histidine = ADP + protein N-phospho-L-histidine.</text>
        <dbReference type="EC" id="2.7.13.3"/>
    </reaction>
</comment>
<evidence type="ECO:0000259" key="16">
    <source>
        <dbReference type="PROSITE" id="PS50113"/>
    </source>
</evidence>
<evidence type="ECO:0000256" key="13">
    <source>
        <dbReference type="ARBA" id="ARBA00023170"/>
    </source>
</evidence>
<dbReference type="SUPFAM" id="SSF55785">
    <property type="entry name" value="PYP-like sensor domain (PAS domain)"/>
    <property type="match status" value="1"/>
</dbReference>
<evidence type="ECO:0000256" key="10">
    <source>
        <dbReference type="ARBA" id="ARBA00022777"/>
    </source>
</evidence>
<keyword evidence="9" id="KW-0547">Nucleotide-binding</keyword>
<dbReference type="OrthoDB" id="136506at2"/>
<dbReference type="InterPro" id="IPR000700">
    <property type="entry name" value="PAS-assoc_C"/>
</dbReference>
<keyword evidence="4" id="KW-0597">Phosphoprotein</keyword>
<sequence>MTDQTFDDEPKRSTYDQTHDEAPARFRANHPEDQFIGASGVLFEQAMAQTRMAISLCDPHTEDMPIVFANRAFRELTGFPEDEILGRNCRFLQGPGTDKAAVQRIRDALANEDVIVVELKNYRHDGTPFWNALHIGPIYNTEGELIYFFGSQWDVTEVHTARAEEHHTRMLNRQLSHRMKNMFAVISSIVNMVGRAHGESETARAINERIIALGRTYETTLDAPDADSIALESTIVAVVDVHDDGQGRIVKEGPAIEVPFSLVSVIGLVLHELAANASKFGALSNDGGKVHIGWKMINGDRPRALQLRWEESDGPAVSQNADPGGGSLIVDRMMAQLGGNFEREWRENGLVATLTVPV</sequence>
<dbReference type="RefSeq" id="WP_160616709.1">
    <property type="nucleotide sequence ID" value="NZ_WTYR01000001.1"/>
</dbReference>
<evidence type="ECO:0000256" key="9">
    <source>
        <dbReference type="ARBA" id="ARBA00022741"/>
    </source>
</evidence>
<evidence type="ECO:0000256" key="3">
    <source>
        <dbReference type="ARBA" id="ARBA00022543"/>
    </source>
</evidence>
<dbReference type="PROSITE" id="PS50112">
    <property type="entry name" value="PAS"/>
    <property type="match status" value="1"/>
</dbReference>
<dbReference type="GO" id="GO:0005524">
    <property type="term" value="F:ATP binding"/>
    <property type="evidence" value="ECO:0007669"/>
    <property type="project" value="UniProtKB-KW"/>
</dbReference>
<organism evidence="17 18">
    <name type="scientific">Alteriqipengyuania halimionae</name>
    <dbReference type="NCBI Taxonomy" id="1926630"/>
    <lineage>
        <taxon>Bacteria</taxon>
        <taxon>Pseudomonadati</taxon>
        <taxon>Pseudomonadota</taxon>
        <taxon>Alphaproteobacteria</taxon>
        <taxon>Sphingomonadales</taxon>
        <taxon>Erythrobacteraceae</taxon>
        <taxon>Alteriqipengyuania</taxon>
    </lineage>
</organism>
<keyword evidence="7" id="KW-0288">FMN</keyword>
<dbReference type="PANTHER" id="PTHR47429:SF2">
    <property type="entry name" value="PROTEIN TWIN LOV 1"/>
    <property type="match status" value="1"/>
</dbReference>
<dbReference type="EC" id="2.7.13.3" evidence="2"/>
<keyword evidence="10" id="KW-0418">Kinase</keyword>
<dbReference type="PROSITE" id="PS50113">
    <property type="entry name" value="PAC"/>
    <property type="match status" value="1"/>
</dbReference>
<evidence type="ECO:0000256" key="7">
    <source>
        <dbReference type="ARBA" id="ARBA00022643"/>
    </source>
</evidence>
<dbReference type="PANTHER" id="PTHR47429">
    <property type="entry name" value="PROTEIN TWIN LOV 1"/>
    <property type="match status" value="1"/>
</dbReference>
<keyword evidence="18" id="KW-1185">Reference proteome</keyword>